<name>A0ABS5EEP3_9PROT</name>
<dbReference type="EMBL" id="JAAEDI010000006">
    <property type="protein sequence ID" value="MBR0649494.1"/>
    <property type="molecule type" value="Genomic_DNA"/>
</dbReference>
<dbReference type="RefSeq" id="WP_211867494.1">
    <property type="nucleotide sequence ID" value="NZ_JAAEDI010000006.1"/>
</dbReference>
<reference evidence="3" key="1">
    <citation type="journal article" date="2021" name="Syst. Appl. Microbiol.">
        <title>Roseomonas hellenica sp. nov., isolated from roots of wild-growing Alkanna tinctoria.</title>
        <authorList>
            <person name="Rat A."/>
            <person name="Naranjo H.D."/>
            <person name="Lebbe L."/>
            <person name="Cnockaert M."/>
            <person name="Krigas N."/>
            <person name="Grigoriadou K."/>
            <person name="Maloupa E."/>
            <person name="Willems A."/>
        </authorList>
    </citation>
    <scope>NUCLEOTIDE SEQUENCE [LARGE SCALE GENOMIC DNA]</scope>
    <source>
        <strain evidence="3">LMG 31159</strain>
    </source>
</reference>
<proteinExistence type="predicted"/>
<accession>A0ABS5EEP3</accession>
<feature type="transmembrane region" description="Helical" evidence="1">
    <location>
        <begin position="6"/>
        <end position="26"/>
    </location>
</feature>
<dbReference type="Proteomes" id="UP000698752">
    <property type="component" value="Unassembled WGS sequence"/>
</dbReference>
<evidence type="ECO:0000256" key="1">
    <source>
        <dbReference type="SAM" id="Phobius"/>
    </source>
</evidence>
<evidence type="ECO:0000313" key="2">
    <source>
        <dbReference type="EMBL" id="MBR0649494.1"/>
    </source>
</evidence>
<organism evidence="2 3">
    <name type="scientific">Neoroseomonas terrae</name>
    <dbReference type="NCBI Taxonomy" id="424799"/>
    <lineage>
        <taxon>Bacteria</taxon>
        <taxon>Pseudomonadati</taxon>
        <taxon>Pseudomonadota</taxon>
        <taxon>Alphaproteobacteria</taxon>
        <taxon>Acetobacterales</taxon>
        <taxon>Acetobacteraceae</taxon>
        <taxon>Neoroseomonas</taxon>
    </lineage>
</organism>
<keyword evidence="1" id="KW-1133">Transmembrane helix</keyword>
<keyword evidence="1" id="KW-0472">Membrane</keyword>
<protein>
    <submittedName>
        <fullName evidence="2">Uncharacterized protein</fullName>
    </submittedName>
</protein>
<sequence length="115" mass="11910">MNLAPIMDAAVLAAAGAVTALAGLLIRSLPLLLRYLSVQINGADTTLIRHAIENAAQLALEKVRQGLGSEVAIQGMADYVAGALPETTQRVGIARVTLEQMCRAAFARKVAAGDG</sequence>
<gene>
    <name evidence="2" type="ORF">GXW78_07475</name>
</gene>
<evidence type="ECO:0000313" key="3">
    <source>
        <dbReference type="Proteomes" id="UP000698752"/>
    </source>
</evidence>
<comment type="caution">
    <text evidence="2">The sequence shown here is derived from an EMBL/GenBank/DDBJ whole genome shotgun (WGS) entry which is preliminary data.</text>
</comment>
<keyword evidence="1" id="KW-0812">Transmembrane</keyword>
<keyword evidence="3" id="KW-1185">Reference proteome</keyword>